<feature type="compositionally biased region" description="Polar residues" evidence="1">
    <location>
        <begin position="414"/>
        <end position="429"/>
    </location>
</feature>
<dbReference type="EMBL" id="CADCXU010030621">
    <property type="protein sequence ID" value="CAB0016877.1"/>
    <property type="molecule type" value="Genomic_DNA"/>
</dbReference>
<keyword evidence="3" id="KW-1185">Reference proteome</keyword>
<dbReference type="OrthoDB" id="6628698at2759"/>
<accession>A0A6H5HLA8</accession>
<feature type="compositionally biased region" description="Basic residues" evidence="1">
    <location>
        <begin position="244"/>
        <end position="257"/>
    </location>
</feature>
<proteinExistence type="predicted"/>
<feature type="compositionally biased region" description="Basic and acidic residues" evidence="1">
    <location>
        <begin position="325"/>
        <end position="342"/>
    </location>
</feature>
<feature type="compositionally biased region" description="Polar residues" evidence="1">
    <location>
        <begin position="387"/>
        <end position="396"/>
    </location>
</feature>
<feature type="compositionally biased region" description="Basic and acidic residues" evidence="1">
    <location>
        <begin position="354"/>
        <end position="367"/>
    </location>
</feature>
<dbReference type="Proteomes" id="UP000479000">
    <property type="component" value="Unassembled WGS sequence"/>
</dbReference>
<feature type="region of interest" description="Disordered" evidence="1">
    <location>
        <begin position="223"/>
        <end position="437"/>
    </location>
</feature>
<evidence type="ECO:0000256" key="1">
    <source>
        <dbReference type="SAM" id="MobiDB-lite"/>
    </source>
</evidence>
<dbReference type="AlphaFoldDB" id="A0A6H5HLA8"/>
<organism evidence="2 3">
    <name type="scientific">Nesidiocoris tenuis</name>
    <dbReference type="NCBI Taxonomy" id="355587"/>
    <lineage>
        <taxon>Eukaryota</taxon>
        <taxon>Metazoa</taxon>
        <taxon>Ecdysozoa</taxon>
        <taxon>Arthropoda</taxon>
        <taxon>Hexapoda</taxon>
        <taxon>Insecta</taxon>
        <taxon>Pterygota</taxon>
        <taxon>Neoptera</taxon>
        <taxon>Paraneoptera</taxon>
        <taxon>Hemiptera</taxon>
        <taxon>Heteroptera</taxon>
        <taxon>Panheteroptera</taxon>
        <taxon>Cimicomorpha</taxon>
        <taxon>Miridae</taxon>
        <taxon>Dicyphina</taxon>
        <taxon>Nesidiocoris</taxon>
    </lineage>
</organism>
<gene>
    <name evidence="2" type="ORF">NTEN_LOCUS21002</name>
</gene>
<sequence>MASSSRWLNYGTCSLKNSSGQISRTRVGLVSACYGVWWLPLGVVVCKRSSCTKHPPQQAGQNWHEVWSLSAGICWFLAHVQCEVCKVGHTLRLLVKGEANTFLADQNETSASAQKQTDLDKFKDSMPIEKLLVKNICNLLQTEVEDVLASLMCGPRSKEQVDVAKRVLSELSQLTGEDCSLDSPSNGVQRVLVFLADQVGVWAVDTVEEADLAAVERRRREIYGEGIPEESGHDSDDDDDGKSPGKKSKKGQVKKTTKKEVGHGDGGKDGAKGRPPTGTSKRDLKTSKNGDNQKTGDENKKNEMKQKGKQDDKRKSTVRPAGEGGEEKSDDKKKVETTDKKPPPRPSVVNSKARKSERTSKDIEGKSSKRKQSNVRGVKQSIVKRPSTGSPPGTSKTEVKPRPSSAGAGKRPSRPTNARPSTEGVSKPKTSSEIRKKTMDDMLAQYLSKVITEAGPGTKNPRQEALQEVIDGKLRDTLRPRDNETREAIKAASVTVSAFIDKLATTVDLEYGLRGHMPPKTGTVFLVKPAKHELSVRPLSFKDSRLKTYKARGLTVPGKQPKNEWASWTDDAVDLAEQWAKWLDKTVAGAVATAEKRKAGQDVDPQGWKDWKTATETEALEWRKSKKQLNAQAELMRQKVKPAPTDV</sequence>
<protein>
    <submittedName>
        <fullName evidence="2">Uncharacterized protein</fullName>
    </submittedName>
</protein>
<feature type="compositionally biased region" description="Basic and acidic residues" evidence="1">
    <location>
        <begin position="258"/>
        <end position="272"/>
    </location>
</feature>
<name>A0A6H5HLA8_9HEMI</name>
<evidence type="ECO:0000313" key="2">
    <source>
        <dbReference type="EMBL" id="CAB0016877.1"/>
    </source>
</evidence>
<evidence type="ECO:0000313" key="3">
    <source>
        <dbReference type="Proteomes" id="UP000479000"/>
    </source>
</evidence>
<reference evidence="2 3" key="1">
    <citation type="submission" date="2020-02" db="EMBL/GenBank/DDBJ databases">
        <authorList>
            <person name="Ferguson B K."/>
        </authorList>
    </citation>
    <scope>NUCLEOTIDE SEQUENCE [LARGE SCALE GENOMIC DNA]</scope>
</reference>
<feature type="compositionally biased region" description="Basic and acidic residues" evidence="1">
    <location>
        <begin position="294"/>
        <end position="315"/>
    </location>
</feature>